<reference evidence="7" key="1">
    <citation type="submission" date="2023-06" db="EMBL/GenBank/DDBJ databases">
        <title>Male Hemibagrus guttatus genome.</title>
        <authorList>
            <person name="Bian C."/>
        </authorList>
    </citation>
    <scope>NUCLEOTIDE SEQUENCE</scope>
    <source>
        <strain evidence="7">Male_cb2023</strain>
        <tissue evidence="7">Muscle</tissue>
    </source>
</reference>
<dbReference type="Pfam" id="PF10254">
    <property type="entry name" value="Pacs-1"/>
    <property type="match status" value="1"/>
</dbReference>
<dbReference type="AlphaFoldDB" id="A0AAE0RH01"/>
<proteinExistence type="inferred from homology"/>
<dbReference type="EMBL" id="JAUCMX010000002">
    <property type="protein sequence ID" value="KAK3554819.1"/>
    <property type="molecule type" value="Genomic_DNA"/>
</dbReference>
<feature type="region of interest" description="Disordered" evidence="3">
    <location>
        <begin position="375"/>
        <end position="411"/>
    </location>
</feature>
<dbReference type="Proteomes" id="UP001274896">
    <property type="component" value="Unassembled WGS sequence"/>
</dbReference>
<dbReference type="InterPro" id="IPR057541">
    <property type="entry name" value="PACS1/2_N"/>
</dbReference>
<evidence type="ECO:0000256" key="1">
    <source>
        <dbReference type="ARBA" id="ARBA00008590"/>
    </source>
</evidence>
<evidence type="ECO:0000259" key="6">
    <source>
        <dbReference type="Pfam" id="PF25332"/>
    </source>
</evidence>
<evidence type="ECO:0000256" key="4">
    <source>
        <dbReference type="SAM" id="SignalP"/>
    </source>
</evidence>
<feature type="domain" description="Phosphofurin acidic cluster sorting protein 1/2 N-terminal C2" evidence="6">
    <location>
        <begin position="38"/>
        <end position="103"/>
    </location>
</feature>
<protein>
    <recommendedName>
        <fullName evidence="9">Phosphofurin acidic cluster sorting protein 2</fullName>
    </recommendedName>
</protein>
<evidence type="ECO:0000256" key="3">
    <source>
        <dbReference type="SAM" id="MobiDB-lite"/>
    </source>
</evidence>
<feature type="compositionally biased region" description="Acidic residues" evidence="3">
    <location>
        <begin position="234"/>
        <end position="253"/>
    </location>
</feature>
<accession>A0AAE0RH01</accession>
<comment type="similarity">
    <text evidence="1">Belongs to the PACS family.</text>
</comment>
<feature type="region of interest" description="Disordered" evidence="3">
    <location>
        <begin position="671"/>
        <end position="698"/>
    </location>
</feature>
<feature type="region of interest" description="Disordered" evidence="3">
    <location>
        <begin position="161"/>
        <end position="194"/>
    </location>
</feature>
<comment type="caution">
    <text evidence="7">The sequence shown here is derived from an EMBL/GenBank/DDBJ whole genome shotgun (WGS) entry which is preliminary data.</text>
</comment>
<evidence type="ECO:0000313" key="8">
    <source>
        <dbReference type="Proteomes" id="UP001274896"/>
    </source>
</evidence>
<evidence type="ECO:0000313" key="7">
    <source>
        <dbReference type="EMBL" id="KAK3554819.1"/>
    </source>
</evidence>
<dbReference type="PANTHER" id="PTHR13280:SF15">
    <property type="entry name" value="PHOSPHOFURIN ACIDIC CLUSTER SORTING PROTEIN 2"/>
    <property type="match status" value="1"/>
</dbReference>
<keyword evidence="4" id="KW-0732">Signal</keyword>
<name>A0AAE0RH01_9TELE</name>
<feature type="non-terminal residue" evidence="7">
    <location>
        <position position="846"/>
    </location>
</feature>
<evidence type="ECO:0008006" key="9">
    <source>
        <dbReference type="Google" id="ProtNLM"/>
    </source>
</evidence>
<feature type="region of interest" description="Disordered" evidence="3">
    <location>
        <begin position="229"/>
        <end position="310"/>
    </location>
</feature>
<feature type="compositionally biased region" description="Low complexity" evidence="3">
    <location>
        <begin position="688"/>
        <end position="697"/>
    </location>
</feature>
<keyword evidence="8" id="KW-1185">Reference proteome</keyword>
<evidence type="ECO:0000259" key="5">
    <source>
        <dbReference type="Pfam" id="PF10254"/>
    </source>
</evidence>
<feature type="compositionally biased region" description="Polar residues" evidence="3">
    <location>
        <begin position="395"/>
        <end position="405"/>
    </location>
</feature>
<sequence>CRTLLFFVVRFLPSGVASMAERSGRVSFPGSGALNTPVPMNLFATWEIDGSSASCVPRLCSLTLKKLVVLRELDKELISVVIAVKIQGSKRILRSHEIMLPPTGTVMQHPADGGQVLSLCSNQKELMGKVAEIWIYSLCSQPIDHEEAGLMKIKRSENYSEEEYESFSSEQEASDDAAHTQDLEDDEFDVRKSKKQRRSIVRTTSITRQQNFKQRVVALLRRFRVSDEVSVLDSEQDPAEPPPEVEEDLESLDFENPSDSPDLEDDDSVLSTPKPQLKPYFEGVSLSSSQTEIGSLHSVRSHREPPSPMDPDKLKISGGKFQMDDMSDGITFSQPEALTPTTELEMMDNMDSFLEKLPPTGRMIKTESLIIQSNRQEVKQVRRGRSTSLKERQTSRPPNERANSLDNEHPLHTHCPLQIPRKTVYDQLNHILVSDDHLPDSIILINTSDWQGQYLSDVLQNHTLPVVCTFTTADVQAAFNTIISRIQRFCNSNSITPSPVKIAVAGAQHYLSSVLRLFVDHLAHKTPDWLGYLRFLIIPLGAHPVSEYLASIDYRYNNLFKDSAWRDLFYKPEAPVIVQENPDIVSRVTQYMLGANGAYQLPIAEAMLTYKQKRKKSFHFDFAVSPDEDSCQKFIPFIGMVKVGLVEQSSAVSGDSDDAAPLASLLSSTPPQISPALKEASPTPPSSPSIHSSLCGSPGSGQGELMGLQVDYWVAPSEKKRDVEKRDFVSKNTLRCTFRSLQVSRLPLGGAEAGPTMSMTVVTKEKNKKVMFLPKKTKDKDVESKSQVIEGISRLICTAKHQQTMLKVSVDGVEWSDVKFFQLAAQWSSHVKHFPLAIFGHIKGPF</sequence>
<organism evidence="7 8">
    <name type="scientific">Hemibagrus guttatus</name>
    <dbReference type="NCBI Taxonomy" id="175788"/>
    <lineage>
        <taxon>Eukaryota</taxon>
        <taxon>Metazoa</taxon>
        <taxon>Chordata</taxon>
        <taxon>Craniata</taxon>
        <taxon>Vertebrata</taxon>
        <taxon>Euteleostomi</taxon>
        <taxon>Actinopterygii</taxon>
        <taxon>Neopterygii</taxon>
        <taxon>Teleostei</taxon>
        <taxon>Ostariophysi</taxon>
        <taxon>Siluriformes</taxon>
        <taxon>Bagridae</taxon>
        <taxon>Hemibagrus</taxon>
    </lineage>
</organism>
<evidence type="ECO:0000256" key="2">
    <source>
        <dbReference type="ARBA" id="ARBA00022553"/>
    </source>
</evidence>
<dbReference type="GO" id="GO:0072659">
    <property type="term" value="P:protein localization to plasma membrane"/>
    <property type="evidence" value="ECO:0007669"/>
    <property type="project" value="TreeGrafter"/>
</dbReference>
<gene>
    <name evidence="7" type="ORF">QTP70_034447</name>
</gene>
<dbReference type="Pfam" id="PF25332">
    <property type="entry name" value="C2_PACS_N"/>
    <property type="match status" value="1"/>
</dbReference>
<feature type="compositionally biased region" description="Basic and acidic residues" evidence="3">
    <location>
        <begin position="301"/>
        <end position="310"/>
    </location>
</feature>
<feature type="domain" description="Phosphofurin acidic cluster sorting protein 1/2 C-terminal" evidence="5">
    <location>
        <begin position="424"/>
        <end position="841"/>
    </location>
</feature>
<dbReference type="GO" id="GO:0044325">
    <property type="term" value="F:transmembrane transporter binding"/>
    <property type="evidence" value="ECO:0007669"/>
    <property type="project" value="TreeGrafter"/>
</dbReference>
<feature type="signal peptide" evidence="4">
    <location>
        <begin position="1"/>
        <end position="18"/>
    </location>
</feature>
<dbReference type="InterPro" id="IPR019381">
    <property type="entry name" value="PACS1/2_C"/>
</dbReference>
<feature type="chain" id="PRO_5042058962" description="Phosphofurin acidic cluster sorting protein 2" evidence="4">
    <location>
        <begin position="19"/>
        <end position="846"/>
    </location>
</feature>
<keyword evidence="2" id="KW-0597">Phosphoprotein</keyword>
<dbReference type="PANTHER" id="PTHR13280">
    <property type="entry name" value="PHOSPHOFURIN ACIDIC CLUSTER SORTING PROTEIN"/>
    <property type="match status" value="1"/>
</dbReference>